<protein>
    <recommendedName>
        <fullName evidence="2">Reverse transcriptase domain-containing protein</fullName>
    </recommendedName>
</protein>
<dbReference type="PANTHER" id="PTHR19446">
    <property type="entry name" value="REVERSE TRANSCRIPTASES"/>
    <property type="match status" value="1"/>
</dbReference>
<reference evidence="3" key="1">
    <citation type="submission" date="2019-09" db="EMBL/GenBank/DDBJ databases">
        <title>Draft genome information of white flower Hibiscus syriacus.</title>
        <authorList>
            <person name="Kim Y.-M."/>
        </authorList>
    </citation>
    <scope>NUCLEOTIDE SEQUENCE [LARGE SCALE GENOMIC DNA]</scope>
    <source>
        <strain evidence="3">YM2019G1</strain>
    </source>
</reference>
<accession>A0A6A2YMB4</accession>
<evidence type="ECO:0000259" key="2">
    <source>
        <dbReference type="Pfam" id="PF00078"/>
    </source>
</evidence>
<name>A0A6A2YMB4_HIBSY</name>
<feature type="transmembrane region" description="Helical" evidence="1">
    <location>
        <begin position="210"/>
        <end position="230"/>
    </location>
</feature>
<evidence type="ECO:0000313" key="4">
    <source>
        <dbReference type="Proteomes" id="UP000436088"/>
    </source>
</evidence>
<evidence type="ECO:0000313" key="3">
    <source>
        <dbReference type="EMBL" id="KAE8680493.1"/>
    </source>
</evidence>
<dbReference type="AlphaFoldDB" id="A0A6A2YMB4"/>
<comment type="caution">
    <text evidence="3">The sequence shown here is derived from an EMBL/GenBank/DDBJ whole genome shotgun (WGS) entry which is preliminary data.</text>
</comment>
<dbReference type="EMBL" id="VEPZ02001325">
    <property type="protein sequence ID" value="KAE8680493.1"/>
    <property type="molecule type" value="Genomic_DNA"/>
</dbReference>
<dbReference type="InterPro" id="IPR000477">
    <property type="entry name" value="RT_dom"/>
</dbReference>
<sequence>MNITNLVQITGTENSPHRTRTGVNEVVQARGKTTTKLIALKGMATDVSKETWCLCRGTVTPAPAAAAATLNHLGGRNYNAGVYRELWFTFADSLVSIVNSALNTASFPVELNHTLIALFPKVSPPDSVKHLLPISLCTVTYKLITKVLVNRLRPLLEDLVNPLQASFISGRQATNNILLAREMVHGIKRFKGKNGLVAMKIDLEKAYDRVGLIFYCFVFNVLNFLCFGMAKKPSSLVLSGVSVKVI</sequence>
<dbReference type="Proteomes" id="UP000436088">
    <property type="component" value="Unassembled WGS sequence"/>
</dbReference>
<proteinExistence type="predicted"/>
<evidence type="ECO:0000256" key="1">
    <source>
        <dbReference type="SAM" id="Phobius"/>
    </source>
</evidence>
<gene>
    <name evidence="3" type="ORF">F3Y22_tig00111388pilonHSYRG00178</name>
</gene>
<keyword evidence="4" id="KW-1185">Reference proteome</keyword>
<keyword evidence="1" id="KW-1133">Transmembrane helix</keyword>
<feature type="domain" description="Reverse transcriptase" evidence="2">
    <location>
        <begin position="133"/>
        <end position="212"/>
    </location>
</feature>
<keyword evidence="1" id="KW-0472">Membrane</keyword>
<dbReference type="Pfam" id="PF00078">
    <property type="entry name" value="RVT_1"/>
    <property type="match status" value="1"/>
</dbReference>
<keyword evidence="1" id="KW-0812">Transmembrane</keyword>
<organism evidence="3 4">
    <name type="scientific">Hibiscus syriacus</name>
    <name type="common">Rose of Sharon</name>
    <dbReference type="NCBI Taxonomy" id="106335"/>
    <lineage>
        <taxon>Eukaryota</taxon>
        <taxon>Viridiplantae</taxon>
        <taxon>Streptophyta</taxon>
        <taxon>Embryophyta</taxon>
        <taxon>Tracheophyta</taxon>
        <taxon>Spermatophyta</taxon>
        <taxon>Magnoliopsida</taxon>
        <taxon>eudicotyledons</taxon>
        <taxon>Gunneridae</taxon>
        <taxon>Pentapetalae</taxon>
        <taxon>rosids</taxon>
        <taxon>malvids</taxon>
        <taxon>Malvales</taxon>
        <taxon>Malvaceae</taxon>
        <taxon>Malvoideae</taxon>
        <taxon>Hibiscus</taxon>
    </lineage>
</organism>